<dbReference type="AlphaFoldDB" id="A0A1Y1RTD0"/>
<dbReference type="OrthoDB" id="4843807at2"/>
<sequence>MSEQNRDEVQEAPAYRAVPKKRQGNRRATGGSAFSGEEPQLAGLTQPPATGVPPSSEDDRDTWLKEQRPPHY</sequence>
<reference evidence="2 3" key="1">
    <citation type="submission" date="2016-05" db="EMBL/GenBank/DDBJ databases">
        <title>Draft genome sequence of a porcine commensal Rothia nasimurium.</title>
        <authorList>
            <person name="Gaiser R.A."/>
            <person name="Van Baarlen P."/>
            <person name="Wells J.M."/>
        </authorList>
    </citation>
    <scope>NUCLEOTIDE SEQUENCE [LARGE SCALE GENOMIC DNA]</scope>
    <source>
        <strain evidence="2 3">PT-32</strain>
    </source>
</reference>
<feature type="compositionally biased region" description="Basic and acidic residues" evidence="1">
    <location>
        <begin position="61"/>
        <end position="72"/>
    </location>
</feature>
<protein>
    <submittedName>
        <fullName evidence="2">Uncharacterized protein</fullName>
    </submittedName>
</protein>
<comment type="caution">
    <text evidence="2">The sequence shown here is derived from an EMBL/GenBank/DDBJ whole genome shotgun (WGS) entry which is preliminary data.</text>
</comment>
<gene>
    <name evidence="2" type="ORF">A7979_09465</name>
</gene>
<proteinExistence type="predicted"/>
<dbReference type="EMBL" id="LXWF01000003">
    <property type="protein sequence ID" value="ORC24495.1"/>
    <property type="molecule type" value="Genomic_DNA"/>
</dbReference>
<feature type="region of interest" description="Disordered" evidence="1">
    <location>
        <begin position="1"/>
        <end position="72"/>
    </location>
</feature>
<evidence type="ECO:0000313" key="2">
    <source>
        <dbReference type="EMBL" id="ORC24495.1"/>
    </source>
</evidence>
<evidence type="ECO:0000313" key="3">
    <source>
        <dbReference type="Proteomes" id="UP000192359"/>
    </source>
</evidence>
<organism evidence="2 3">
    <name type="scientific">Rothia nasimurium</name>
    <dbReference type="NCBI Taxonomy" id="85336"/>
    <lineage>
        <taxon>Bacteria</taxon>
        <taxon>Bacillati</taxon>
        <taxon>Actinomycetota</taxon>
        <taxon>Actinomycetes</taxon>
        <taxon>Micrococcales</taxon>
        <taxon>Micrococcaceae</taxon>
        <taxon>Rothia</taxon>
    </lineage>
</organism>
<accession>A0A1Y1RTD0</accession>
<evidence type="ECO:0000256" key="1">
    <source>
        <dbReference type="SAM" id="MobiDB-lite"/>
    </source>
</evidence>
<dbReference type="Proteomes" id="UP000192359">
    <property type="component" value="Unassembled WGS sequence"/>
</dbReference>
<keyword evidence="3" id="KW-1185">Reference proteome</keyword>
<dbReference type="RefSeq" id="WP_083090692.1">
    <property type="nucleotide sequence ID" value="NZ_LXWF01000003.1"/>
</dbReference>
<name>A0A1Y1RTD0_9MICC</name>